<proteinExistence type="inferred from homology"/>
<dbReference type="Gene3D" id="3.20.70.20">
    <property type="match status" value="1"/>
</dbReference>
<evidence type="ECO:0000313" key="3">
    <source>
        <dbReference type="Proteomes" id="UP000595564"/>
    </source>
</evidence>
<comment type="subunit">
    <text evidence="1">Homodimer.</text>
</comment>
<dbReference type="RefSeq" id="WP_201327499.1">
    <property type="nucleotide sequence ID" value="NZ_AP017470.1"/>
</dbReference>
<dbReference type="HAMAP" id="MF_01221">
    <property type="entry name" value="UPF0210"/>
    <property type="match status" value="1"/>
</dbReference>
<gene>
    <name evidence="2" type="ORF">TTHT_1724</name>
</gene>
<name>A0A7R6SZ21_9BACT</name>
<dbReference type="PANTHER" id="PTHR37560:SF1">
    <property type="entry name" value="UPF0210 PROTEIN MJ1665"/>
    <property type="match status" value="1"/>
</dbReference>
<dbReference type="PANTHER" id="PTHR37560">
    <property type="entry name" value="UPF0210 PROTEIN SPR0218"/>
    <property type="match status" value="1"/>
</dbReference>
<dbReference type="EMBL" id="AP017470">
    <property type="protein sequence ID" value="BBB33196.1"/>
    <property type="molecule type" value="Genomic_DNA"/>
</dbReference>
<accession>A0A7R6SZ21</accession>
<dbReference type="InterPro" id="IPR007841">
    <property type="entry name" value="UPF0210"/>
</dbReference>
<dbReference type="NCBIfam" id="NF003700">
    <property type="entry name" value="PRK05313.1"/>
    <property type="match status" value="1"/>
</dbReference>
<reference evidence="2 3" key="1">
    <citation type="journal article" date="2012" name="Extremophiles">
        <title>Thermotomaculum hydrothermale gen. nov., sp. nov., a novel heterotrophic thermophile within the phylum Acidobacteria from a deep-sea hydrothermal vent chimney in the Southern Okinawa Trough.</title>
        <authorList>
            <person name="Izumi H."/>
            <person name="Nunoura T."/>
            <person name="Miyazaki M."/>
            <person name="Mino S."/>
            <person name="Toki T."/>
            <person name="Takai K."/>
            <person name="Sako Y."/>
            <person name="Sawabe T."/>
            <person name="Nakagawa S."/>
        </authorList>
    </citation>
    <scope>NUCLEOTIDE SEQUENCE [LARGE SCALE GENOMIC DNA]</scope>
    <source>
        <strain evidence="2 3">AC55</strain>
    </source>
</reference>
<organism evidence="2 3">
    <name type="scientific">Thermotomaculum hydrothermale</name>
    <dbReference type="NCBI Taxonomy" id="981385"/>
    <lineage>
        <taxon>Bacteria</taxon>
        <taxon>Pseudomonadati</taxon>
        <taxon>Acidobacteriota</taxon>
        <taxon>Holophagae</taxon>
        <taxon>Thermotomaculales</taxon>
        <taxon>Thermotomaculaceae</taxon>
        <taxon>Thermotomaculum</taxon>
    </lineage>
</organism>
<dbReference type="KEGG" id="thyd:TTHT_1724"/>
<keyword evidence="3" id="KW-1185">Reference proteome</keyword>
<dbReference type="SUPFAM" id="SSF51998">
    <property type="entry name" value="PFL-like glycyl radical enzymes"/>
    <property type="match status" value="1"/>
</dbReference>
<dbReference type="CDD" id="cd08025">
    <property type="entry name" value="RNR_PFL_like_DUF711"/>
    <property type="match status" value="1"/>
</dbReference>
<evidence type="ECO:0000313" key="2">
    <source>
        <dbReference type="EMBL" id="BBB33196.1"/>
    </source>
</evidence>
<evidence type="ECO:0000256" key="1">
    <source>
        <dbReference type="HAMAP-Rule" id="MF_01221"/>
    </source>
</evidence>
<dbReference type="AlphaFoldDB" id="A0A7R6SZ21"/>
<protein>
    <recommendedName>
        <fullName evidence="1">UPF0210 protein TTHT_1724</fullName>
    </recommendedName>
</protein>
<dbReference type="Proteomes" id="UP000595564">
    <property type="component" value="Chromosome"/>
</dbReference>
<comment type="similarity">
    <text evidence="1">Belongs to the UPF0210 family.</text>
</comment>
<sequence length="456" mass="47769">MLGSFSTKEILETIKMIQMEHLDIRTTTMGISLFDCITSDINSTCDKIYDKIMKYAGNLVTTVKQIEEEFGITVANKRISVTPVSLTGGVSITRDGFIKIAKTLDKACNEIGIDFLGGYSALVQKGTTNVEEEFIDSIPEALAVTEHICSSVNVASTRAGINMDAVKKMGHIIKEMAELTKDRGALANAKFVVFANAVEDNPFMAGAFHGVSEPECVINVGVSGPGVVNDVVKKAGDVDLGTLSEIIKKTVFKITRAGELIGREAARRLGVKFGILDLSLAPTPAEGDSVAEILKGIGLEQPGAPGTTAALAMLTDAVKKGGVMASSYVGGMSGAFIPVSEDAGMIEAVKLGALTLEKLEAMTAVCSVGLDMVAVPGDTPAETISGLIADEIAIGVVNGKTTAVRVIVPPGAKVGDEVQFGGLLGMAIVQDINKFSAKRFIDRGGRIPAPITSMRN</sequence>
<dbReference type="Pfam" id="PF05167">
    <property type="entry name" value="DUF711"/>
    <property type="match status" value="1"/>
</dbReference>